<protein>
    <recommendedName>
        <fullName evidence="3">Phosphotransferase enzyme family protein</fullName>
    </recommendedName>
</protein>
<dbReference type="SUPFAM" id="SSF56112">
    <property type="entry name" value="Protein kinase-like (PK-like)"/>
    <property type="match status" value="1"/>
</dbReference>
<comment type="caution">
    <text evidence="1">The sequence shown here is derived from an EMBL/GenBank/DDBJ whole genome shotgun (WGS) entry which is preliminary data.</text>
</comment>
<organism evidence="1 2">
    <name type="scientific">Paeniglutamicibacter gangotriensis Lz1y</name>
    <dbReference type="NCBI Taxonomy" id="1276920"/>
    <lineage>
        <taxon>Bacteria</taxon>
        <taxon>Bacillati</taxon>
        <taxon>Actinomycetota</taxon>
        <taxon>Actinomycetes</taxon>
        <taxon>Micrococcales</taxon>
        <taxon>Micrococcaceae</taxon>
        <taxon>Paeniglutamicibacter</taxon>
    </lineage>
</organism>
<sequence>MSSITNERLDSLLETVQQLYPSSQVRVVRKLSAQQQGLRLVPSLSNPRLAVPATVPSAAMWSAIRPCASDTASNKVRRYGLAAMLRSPLLRWLMPSGIVIDAAPDSILEVFENVFGREVCFSLMTGTARANRKPVLGVFDSSGNELGFAKVGFSELAKDLVQNEYHALQAMNKVQHPGIQVPRVLNLTPWNDAPVLIMSALRPDAWQQAIDLPVATVRAIIASAPVRSERINQSQWFYTLLTTLQDLPSEAEAAPLIDLLRAMAVRFNHLEVATGAWHGDFGAWNMARTSGAPMVWDWERYSLDIPLGLDLFHFSSHESLRRIGDSESAITALTNPHLARAAHSLHRQYTDSSESIDLAQLLPLMYLATMAARFITDGFRHSVGDTLALGQWHVSVLKELYSKR</sequence>
<name>M7NLH8_9MICC</name>
<dbReference type="Proteomes" id="UP000012015">
    <property type="component" value="Unassembled WGS sequence"/>
</dbReference>
<dbReference type="PATRIC" id="fig|1276920.7.peg.1368"/>
<accession>M7NLH8</accession>
<dbReference type="EMBL" id="AOCK01000003">
    <property type="protein sequence ID" value="EMQ99378.1"/>
    <property type="molecule type" value="Genomic_DNA"/>
</dbReference>
<dbReference type="STRING" id="1276920.ADIAG_01372"/>
<reference evidence="1 2" key="1">
    <citation type="journal article" date="2013" name="Genome Announc.">
        <title>Draft Genome Sequence of Arthrobacter gangotriensis Strain Lz1yT, Isolated from a Penguin Rookery Soil Sample Collected in Antarctica, near the Indian Station Dakshin Gangotri.</title>
        <authorList>
            <person name="Shivaji S."/>
            <person name="Ara S."/>
            <person name="Bandi S."/>
            <person name="Singh A."/>
            <person name="Kumar Pinnaka A."/>
        </authorList>
    </citation>
    <scope>NUCLEOTIDE SEQUENCE [LARGE SCALE GENOMIC DNA]</scope>
    <source>
        <strain evidence="1 2">Lz1y</strain>
    </source>
</reference>
<keyword evidence="2" id="KW-1185">Reference proteome</keyword>
<dbReference type="eggNOG" id="COG0510">
    <property type="taxonomic scope" value="Bacteria"/>
</dbReference>
<dbReference type="InterPro" id="IPR011009">
    <property type="entry name" value="Kinase-like_dom_sf"/>
</dbReference>
<proteinExistence type="predicted"/>
<evidence type="ECO:0000313" key="2">
    <source>
        <dbReference type="Proteomes" id="UP000012015"/>
    </source>
</evidence>
<gene>
    <name evidence="1" type="ORF">ADIAG_01372</name>
</gene>
<evidence type="ECO:0000313" key="1">
    <source>
        <dbReference type="EMBL" id="EMQ99378.1"/>
    </source>
</evidence>
<dbReference type="AlphaFoldDB" id="M7NLH8"/>
<dbReference type="RefSeq" id="WP_007270566.1">
    <property type="nucleotide sequence ID" value="NZ_AOCK01000003.1"/>
</dbReference>
<evidence type="ECO:0008006" key="3">
    <source>
        <dbReference type="Google" id="ProtNLM"/>
    </source>
</evidence>